<keyword evidence="3" id="KW-0808">Transferase</keyword>
<feature type="transmembrane region" description="Helical" evidence="1">
    <location>
        <begin position="232"/>
        <end position="250"/>
    </location>
</feature>
<proteinExistence type="predicted"/>
<organism evidence="3 4">
    <name type="scientific">Ciceribacter sichuanensis</name>
    <dbReference type="NCBI Taxonomy" id="2949647"/>
    <lineage>
        <taxon>Bacteria</taxon>
        <taxon>Pseudomonadati</taxon>
        <taxon>Pseudomonadota</taxon>
        <taxon>Alphaproteobacteria</taxon>
        <taxon>Hyphomicrobiales</taxon>
        <taxon>Rhizobiaceae</taxon>
        <taxon>Ciceribacter</taxon>
    </lineage>
</organism>
<keyword evidence="4" id="KW-1185">Reference proteome</keyword>
<sequence length="375" mass="41132">MGAANKSLIPFIHILRGVAPLLVVWAHLGGAWYAGTHKAVLPVFATFREWFSTPLRLTGDGAHLAVMVFFIISGFIISHVGQTGSRIDFILRRSVRILPTLFLTISITWLIAVCSETLGITPFYGNKAQSAGDYIATALSYIFAIDYRRSALGPVWSLYVEFIFYGIFAIWMMVARPRPVLATIGMLASVAMILAPVIFSQYAADQATFTGYLPFFIIGRAMYLYQRSTLSLGGLVGITTASIAMLFWVFEQTRPGYLTGDVPFEPIVTYIAAPIIFFAALKANIERVPAPLMFLGNISYALYLIHEPIGNFAMNALFDAGVELNIVVAAGIAASFITAAIVTLYFERPIQKLARNLRSRPKVPANLQSPQLPAS</sequence>
<evidence type="ECO:0000259" key="2">
    <source>
        <dbReference type="Pfam" id="PF01757"/>
    </source>
</evidence>
<dbReference type="RefSeq" id="WP_250943703.1">
    <property type="nucleotide sequence ID" value="NZ_JAMQAY010000001.1"/>
</dbReference>
<feature type="transmembrane region" description="Helical" evidence="1">
    <location>
        <begin position="262"/>
        <end position="281"/>
    </location>
</feature>
<dbReference type="PANTHER" id="PTHR23028:SF131">
    <property type="entry name" value="BLR2367 PROTEIN"/>
    <property type="match status" value="1"/>
</dbReference>
<keyword evidence="1" id="KW-1133">Transmembrane helix</keyword>
<feature type="transmembrane region" description="Helical" evidence="1">
    <location>
        <begin position="156"/>
        <end position="174"/>
    </location>
</feature>
<keyword evidence="1" id="KW-0472">Membrane</keyword>
<keyword evidence="1" id="KW-0812">Transmembrane</keyword>
<dbReference type="Pfam" id="PF01757">
    <property type="entry name" value="Acyl_transf_3"/>
    <property type="match status" value="1"/>
</dbReference>
<feature type="transmembrane region" description="Helical" evidence="1">
    <location>
        <begin position="61"/>
        <end position="80"/>
    </location>
</feature>
<name>A0ABT0V1L2_9HYPH</name>
<feature type="transmembrane region" description="Helical" evidence="1">
    <location>
        <begin position="101"/>
        <end position="124"/>
    </location>
</feature>
<dbReference type="GO" id="GO:0016746">
    <property type="term" value="F:acyltransferase activity"/>
    <property type="evidence" value="ECO:0007669"/>
    <property type="project" value="UniProtKB-KW"/>
</dbReference>
<comment type="caution">
    <text evidence="3">The sequence shown here is derived from an EMBL/GenBank/DDBJ whole genome shotgun (WGS) entry which is preliminary data.</text>
</comment>
<accession>A0ABT0V1L2</accession>
<feature type="transmembrane region" description="Helical" evidence="1">
    <location>
        <begin position="181"/>
        <end position="203"/>
    </location>
</feature>
<feature type="transmembrane region" description="Helical" evidence="1">
    <location>
        <begin position="12"/>
        <end position="34"/>
    </location>
</feature>
<evidence type="ECO:0000256" key="1">
    <source>
        <dbReference type="SAM" id="Phobius"/>
    </source>
</evidence>
<gene>
    <name evidence="3" type="ORF">NBH20_01360</name>
</gene>
<keyword evidence="3" id="KW-0012">Acyltransferase</keyword>
<reference evidence="3 4" key="1">
    <citation type="submission" date="2022-06" db="EMBL/GenBank/DDBJ databases">
        <authorList>
            <person name="Sun Q."/>
        </authorList>
    </citation>
    <scope>NUCLEOTIDE SEQUENCE [LARGE SCALE GENOMIC DNA]</scope>
    <source>
        <strain evidence="3 4">S153</strain>
    </source>
</reference>
<dbReference type="EMBL" id="JAMQAY010000001">
    <property type="protein sequence ID" value="MCM2399789.1"/>
    <property type="molecule type" value="Genomic_DNA"/>
</dbReference>
<evidence type="ECO:0000313" key="4">
    <source>
        <dbReference type="Proteomes" id="UP001155079"/>
    </source>
</evidence>
<feature type="domain" description="Acyltransferase 3" evidence="2">
    <location>
        <begin position="10"/>
        <end position="342"/>
    </location>
</feature>
<protein>
    <submittedName>
        <fullName evidence="3">Acyltransferase</fullName>
    </submittedName>
</protein>
<feature type="transmembrane region" description="Helical" evidence="1">
    <location>
        <begin position="288"/>
        <end position="306"/>
    </location>
</feature>
<evidence type="ECO:0000313" key="3">
    <source>
        <dbReference type="EMBL" id="MCM2399789.1"/>
    </source>
</evidence>
<dbReference type="InterPro" id="IPR002656">
    <property type="entry name" value="Acyl_transf_3_dom"/>
</dbReference>
<feature type="transmembrane region" description="Helical" evidence="1">
    <location>
        <begin position="326"/>
        <end position="346"/>
    </location>
</feature>
<dbReference type="Proteomes" id="UP001155079">
    <property type="component" value="Unassembled WGS sequence"/>
</dbReference>
<dbReference type="PANTHER" id="PTHR23028">
    <property type="entry name" value="ACETYLTRANSFERASE"/>
    <property type="match status" value="1"/>
</dbReference>
<dbReference type="InterPro" id="IPR050879">
    <property type="entry name" value="Acyltransferase_3"/>
</dbReference>